<dbReference type="GO" id="GO:0000156">
    <property type="term" value="F:phosphorelay response regulator activity"/>
    <property type="evidence" value="ECO:0007669"/>
    <property type="project" value="TreeGrafter"/>
</dbReference>
<proteinExistence type="predicted"/>
<reference evidence="12" key="1">
    <citation type="journal article" date="2021" name="PeerJ">
        <title>Extensive microbial diversity within the chicken gut microbiome revealed by metagenomics and culture.</title>
        <authorList>
            <person name="Gilroy R."/>
            <person name="Ravi A."/>
            <person name="Getino M."/>
            <person name="Pursley I."/>
            <person name="Horton D.L."/>
            <person name="Alikhan N.F."/>
            <person name="Baker D."/>
            <person name="Gharbi K."/>
            <person name="Hall N."/>
            <person name="Watson M."/>
            <person name="Adriaenssens E.M."/>
            <person name="Foster-Nyarko E."/>
            <person name="Jarju S."/>
            <person name="Secka A."/>
            <person name="Antonio M."/>
            <person name="Oren A."/>
            <person name="Chaudhuri R.R."/>
            <person name="La Ragione R."/>
            <person name="Hildebrand F."/>
            <person name="Pallen M.J."/>
        </authorList>
    </citation>
    <scope>NUCLEOTIDE SEQUENCE</scope>
    <source>
        <strain evidence="12">ChiBcec8-14828</strain>
    </source>
</reference>
<dbReference type="PANTHER" id="PTHR48111:SF2">
    <property type="entry name" value="RESPONSE REGULATOR SAER"/>
    <property type="match status" value="1"/>
</dbReference>
<evidence type="ECO:0000259" key="11">
    <source>
        <dbReference type="PROSITE" id="PS51755"/>
    </source>
</evidence>
<evidence type="ECO:0000256" key="8">
    <source>
        <dbReference type="PROSITE-ProRule" id="PRU00169"/>
    </source>
</evidence>
<comment type="caution">
    <text evidence="12">The sequence shown here is derived from an EMBL/GenBank/DDBJ whole genome shotgun (WGS) entry which is preliminary data.</text>
</comment>
<dbReference type="SUPFAM" id="SSF52172">
    <property type="entry name" value="CheY-like"/>
    <property type="match status" value="1"/>
</dbReference>
<dbReference type="AlphaFoldDB" id="A0A9D2S1Q7"/>
<keyword evidence="3" id="KW-0902">Two-component regulatory system</keyword>
<dbReference type="FunFam" id="1.10.10.10:FF:000018">
    <property type="entry name" value="DNA-binding response regulator ResD"/>
    <property type="match status" value="1"/>
</dbReference>
<evidence type="ECO:0000256" key="7">
    <source>
        <dbReference type="ARBA" id="ARBA00024867"/>
    </source>
</evidence>
<keyword evidence="4" id="KW-0805">Transcription regulation</keyword>
<evidence type="ECO:0000256" key="4">
    <source>
        <dbReference type="ARBA" id="ARBA00023015"/>
    </source>
</evidence>
<dbReference type="Gene3D" id="1.10.10.10">
    <property type="entry name" value="Winged helix-like DNA-binding domain superfamily/Winged helix DNA-binding domain"/>
    <property type="match status" value="1"/>
</dbReference>
<dbReference type="SMART" id="SM00448">
    <property type="entry name" value="REC"/>
    <property type="match status" value="1"/>
</dbReference>
<dbReference type="InterPro" id="IPR039420">
    <property type="entry name" value="WalR-like"/>
</dbReference>
<accession>A0A9D2S1Q7</accession>
<organism evidence="12 13">
    <name type="scientific">Candidatus Ruthenibacterium avium</name>
    <dbReference type="NCBI Taxonomy" id="2838751"/>
    <lineage>
        <taxon>Bacteria</taxon>
        <taxon>Bacillati</taxon>
        <taxon>Bacillota</taxon>
        <taxon>Clostridia</taxon>
        <taxon>Eubacteriales</taxon>
        <taxon>Oscillospiraceae</taxon>
        <taxon>Ruthenibacterium</taxon>
    </lineage>
</organism>
<dbReference type="EMBL" id="DWYA01000057">
    <property type="protein sequence ID" value="HJB40086.1"/>
    <property type="molecule type" value="Genomic_DNA"/>
</dbReference>
<protein>
    <recommendedName>
        <fullName evidence="1">Stage 0 sporulation protein A homolog</fullName>
    </recommendedName>
</protein>
<keyword evidence="2 8" id="KW-0597">Phosphoprotein</keyword>
<dbReference type="GO" id="GO:0006355">
    <property type="term" value="P:regulation of DNA-templated transcription"/>
    <property type="evidence" value="ECO:0007669"/>
    <property type="project" value="InterPro"/>
</dbReference>
<feature type="domain" description="Response regulatory" evidence="10">
    <location>
        <begin position="5"/>
        <end position="118"/>
    </location>
</feature>
<evidence type="ECO:0000256" key="3">
    <source>
        <dbReference type="ARBA" id="ARBA00023012"/>
    </source>
</evidence>
<evidence type="ECO:0000256" key="5">
    <source>
        <dbReference type="ARBA" id="ARBA00023125"/>
    </source>
</evidence>
<dbReference type="Proteomes" id="UP000824209">
    <property type="component" value="Unassembled WGS sequence"/>
</dbReference>
<evidence type="ECO:0000313" key="13">
    <source>
        <dbReference type="Proteomes" id="UP000824209"/>
    </source>
</evidence>
<dbReference type="GO" id="GO:0000976">
    <property type="term" value="F:transcription cis-regulatory region binding"/>
    <property type="evidence" value="ECO:0007669"/>
    <property type="project" value="TreeGrafter"/>
</dbReference>
<dbReference type="PANTHER" id="PTHR48111">
    <property type="entry name" value="REGULATOR OF RPOS"/>
    <property type="match status" value="1"/>
</dbReference>
<dbReference type="Gene3D" id="6.10.250.690">
    <property type="match status" value="1"/>
</dbReference>
<feature type="domain" description="OmpR/PhoB-type" evidence="11">
    <location>
        <begin position="135"/>
        <end position="234"/>
    </location>
</feature>
<gene>
    <name evidence="12" type="ORF">H9943_06785</name>
</gene>
<dbReference type="Pfam" id="PF00486">
    <property type="entry name" value="Trans_reg_C"/>
    <property type="match status" value="1"/>
</dbReference>
<dbReference type="PROSITE" id="PS50110">
    <property type="entry name" value="RESPONSE_REGULATORY"/>
    <property type="match status" value="1"/>
</dbReference>
<dbReference type="PROSITE" id="PS51755">
    <property type="entry name" value="OMPR_PHOB"/>
    <property type="match status" value="1"/>
</dbReference>
<evidence type="ECO:0000259" key="10">
    <source>
        <dbReference type="PROSITE" id="PS50110"/>
    </source>
</evidence>
<evidence type="ECO:0000256" key="9">
    <source>
        <dbReference type="PROSITE-ProRule" id="PRU01091"/>
    </source>
</evidence>
<dbReference type="CDD" id="cd00383">
    <property type="entry name" value="trans_reg_C"/>
    <property type="match status" value="1"/>
</dbReference>
<evidence type="ECO:0000313" key="12">
    <source>
        <dbReference type="EMBL" id="HJB40086.1"/>
    </source>
</evidence>
<reference evidence="12" key="2">
    <citation type="submission" date="2021-04" db="EMBL/GenBank/DDBJ databases">
        <authorList>
            <person name="Gilroy R."/>
        </authorList>
    </citation>
    <scope>NUCLEOTIDE SEQUENCE</scope>
    <source>
        <strain evidence="12">ChiBcec8-14828</strain>
    </source>
</reference>
<dbReference type="InterPro" id="IPR011006">
    <property type="entry name" value="CheY-like_superfamily"/>
</dbReference>
<dbReference type="InterPro" id="IPR001867">
    <property type="entry name" value="OmpR/PhoB-type_DNA-bd"/>
</dbReference>
<dbReference type="FunFam" id="3.40.50.2300:FF:000001">
    <property type="entry name" value="DNA-binding response regulator PhoB"/>
    <property type="match status" value="1"/>
</dbReference>
<sequence length="236" mass="26739">MNQATVLVVDDDKEIVGAIARLLEMEGHRILKAYDGLQALEMLTEEHVDLIILDVMMPNMDGMSATMAIRRRQNLPILLLSAKSEDADKIAGLSIGADDYLTKPYNPMELSARVNALLRRYLSLGAADVGSSKKEEQLVNGGICMNLARKEVVVEGEVVRLTPTEYRMLEFFMQHPNRVYSAAQIYEHVWNEPSCGVENTVMVHIRHLREKIEINPKKPNYIKVVWGLGYKMEQKK</sequence>
<name>A0A9D2S1Q7_9FIRM</name>
<dbReference type="InterPro" id="IPR001789">
    <property type="entry name" value="Sig_transdc_resp-reg_receiver"/>
</dbReference>
<evidence type="ECO:0000256" key="6">
    <source>
        <dbReference type="ARBA" id="ARBA00023163"/>
    </source>
</evidence>
<dbReference type="Gene3D" id="3.40.50.2300">
    <property type="match status" value="1"/>
</dbReference>
<evidence type="ECO:0000256" key="2">
    <source>
        <dbReference type="ARBA" id="ARBA00022553"/>
    </source>
</evidence>
<dbReference type="GO" id="GO:0005829">
    <property type="term" value="C:cytosol"/>
    <property type="evidence" value="ECO:0007669"/>
    <property type="project" value="TreeGrafter"/>
</dbReference>
<comment type="function">
    <text evidence="7">May play the central regulatory role in sporulation. It may be an element of the effector pathway responsible for the activation of sporulation genes in response to nutritional stress. Spo0A may act in concert with spo0H (a sigma factor) to control the expression of some genes that are critical to the sporulation process.</text>
</comment>
<feature type="modified residue" description="4-aspartylphosphate" evidence="8">
    <location>
        <position position="54"/>
    </location>
</feature>
<dbReference type="GO" id="GO:0032993">
    <property type="term" value="C:protein-DNA complex"/>
    <property type="evidence" value="ECO:0007669"/>
    <property type="project" value="TreeGrafter"/>
</dbReference>
<dbReference type="CDD" id="cd17574">
    <property type="entry name" value="REC_OmpR"/>
    <property type="match status" value="1"/>
</dbReference>
<dbReference type="Pfam" id="PF00072">
    <property type="entry name" value="Response_reg"/>
    <property type="match status" value="1"/>
</dbReference>
<evidence type="ECO:0000256" key="1">
    <source>
        <dbReference type="ARBA" id="ARBA00018672"/>
    </source>
</evidence>
<keyword evidence="6" id="KW-0804">Transcription</keyword>
<dbReference type="SMART" id="SM00862">
    <property type="entry name" value="Trans_reg_C"/>
    <property type="match status" value="1"/>
</dbReference>
<dbReference type="InterPro" id="IPR036388">
    <property type="entry name" value="WH-like_DNA-bd_sf"/>
</dbReference>
<feature type="DNA-binding region" description="OmpR/PhoB-type" evidence="9">
    <location>
        <begin position="135"/>
        <end position="234"/>
    </location>
</feature>
<keyword evidence="5 9" id="KW-0238">DNA-binding</keyword>